<evidence type="ECO:0000259" key="7">
    <source>
        <dbReference type="PROSITE" id="PS50059"/>
    </source>
</evidence>
<dbReference type="EC" id="5.2.1.8" evidence="2 4"/>
<dbReference type="RefSeq" id="WP_303277760.1">
    <property type="nucleotide sequence ID" value="NZ_JAUOEK010000114.1"/>
</dbReference>
<dbReference type="Proteomes" id="UP001176883">
    <property type="component" value="Unassembled WGS sequence"/>
</dbReference>
<feature type="signal peptide" evidence="6">
    <location>
        <begin position="1"/>
        <end position="22"/>
    </location>
</feature>
<dbReference type="EMBL" id="JAUOEK010000114">
    <property type="protein sequence ID" value="MDO5970067.1"/>
    <property type="molecule type" value="Genomic_DNA"/>
</dbReference>
<protein>
    <recommendedName>
        <fullName evidence="2 4">peptidylprolyl isomerase</fullName>
        <ecNumber evidence="2 4">5.2.1.8</ecNumber>
    </recommendedName>
</protein>
<dbReference type="InterPro" id="IPR001179">
    <property type="entry name" value="PPIase_FKBP_dom"/>
</dbReference>
<evidence type="ECO:0000256" key="3">
    <source>
        <dbReference type="ARBA" id="ARBA00023110"/>
    </source>
</evidence>
<evidence type="ECO:0000256" key="5">
    <source>
        <dbReference type="SAM" id="MobiDB-lite"/>
    </source>
</evidence>
<evidence type="ECO:0000256" key="2">
    <source>
        <dbReference type="ARBA" id="ARBA00013194"/>
    </source>
</evidence>
<keyword evidence="6" id="KW-0732">Signal</keyword>
<evidence type="ECO:0000256" key="6">
    <source>
        <dbReference type="SAM" id="SignalP"/>
    </source>
</evidence>
<dbReference type="PROSITE" id="PS50059">
    <property type="entry name" value="FKBP_PPIASE"/>
    <property type="match status" value="1"/>
</dbReference>
<evidence type="ECO:0000313" key="8">
    <source>
        <dbReference type="EMBL" id="MDO5970067.1"/>
    </source>
</evidence>
<feature type="region of interest" description="Disordered" evidence="5">
    <location>
        <begin position="261"/>
        <end position="282"/>
    </location>
</feature>
<reference evidence="8" key="1">
    <citation type="submission" date="2023-07" db="EMBL/GenBank/DDBJ databases">
        <title>Two novel species in the genus Flavivirga.</title>
        <authorList>
            <person name="Kwon K."/>
        </authorList>
    </citation>
    <scope>NUCLEOTIDE SEQUENCE</scope>
    <source>
        <strain evidence="8">KCTC 52353</strain>
    </source>
</reference>
<comment type="caution">
    <text evidence="8">The sequence shown here is derived from an EMBL/GenBank/DDBJ whole genome shotgun (WGS) entry which is preliminary data.</text>
</comment>
<feature type="domain" description="PPIase FKBP-type" evidence="7">
    <location>
        <begin position="128"/>
        <end position="234"/>
    </location>
</feature>
<sequence length="359" mass="39957">MRLRKIALITLCIVTCFLSCNKDDDTEEIVVEVNDRTEQEVIDNGLLIDYLETHYYNSSEFESITNPTIADLVITELIDGEVPDGHTLFKNGDVLEVDEKTIVYADTKYTYYVLNLNQGGDIKSPTFADNVVMLYEGFTLDNEVFDSAVNPVEIDLIGTSTALNPGVIVGWRRVLPDFNVAEDFAENGDGTVSFLNQGIGVMFLPSGLAYFSNSLTGIPAYSPLIFKFELLQTTENDHDGDGIPSHIEDLSGDGEVTVNYDDLTDETDDDTDGDRLPNYLDSDDDGDGVLTINELERITYVVYTNQGEQEPVLNEKIEFELERSDNAGVITIKTLKIVDSDNNDIDDHLDKDVTTNYSE</sequence>
<keyword evidence="3 4" id="KW-0697">Rotamase</keyword>
<feature type="compositionally biased region" description="Acidic residues" evidence="5">
    <location>
        <begin position="262"/>
        <end position="272"/>
    </location>
</feature>
<evidence type="ECO:0000256" key="4">
    <source>
        <dbReference type="PROSITE-ProRule" id="PRU00277"/>
    </source>
</evidence>
<comment type="catalytic activity">
    <reaction evidence="1 4">
        <text>[protein]-peptidylproline (omega=180) = [protein]-peptidylproline (omega=0)</text>
        <dbReference type="Rhea" id="RHEA:16237"/>
        <dbReference type="Rhea" id="RHEA-COMP:10747"/>
        <dbReference type="Rhea" id="RHEA-COMP:10748"/>
        <dbReference type="ChEBI" id="CHEBI:83833"/>
        <dbReference type="ChEBI" id="CHEBI:83834"/>
        <dbReference type="EC" id="5.2.1.8"/>
    </reaction>
</comment>
<dbReference type="InterPro" id="IPR046357">
    <property type="entry name" value="PPIase_dom_sf"/>
</dbReference>
<keyword evidence="9" id="KW-1185">Reference proteome</keyword>
<dbReference type="PROSITE" id="PS00018">
    <property type="entry name" value="EF_HAND_1"/>
    <property type="match status" value="1"/>
</dbReference>
<dbReference type="SUPFAM" id="SSF54534">
    <property type="entry name" value="FKBP-like"/>
    <property type="match status" value="1"/>
</dbReference>
<feature type="chain" id="PRO_5045684114" description="peptidylprolyl isomerase" evidence="6">
    <location>
        <begin position="23"/>
        <end position="359"/>
    </location>
</feature>
<accession>A0ABT8WA96</accession>
<evidence type="ECO:0000256" key="1">
    <source>
        <dbReference type="ARBA" id="ARBA00000971"/>
    </source>
</evidence>
<dbReference type="InterPro" id="IPR018247">
    <property type="entry name" value="EF_Hand_1_Ca_BS"/>
</dbReference>
<dbReference type="Gene3D" id="3.10.50.40">
    <property type="match status" value="1"/>
</dbReference>
<gene>
    <name evidence="8" type="ORF">Q4Q35_09620</name>
</gene>
<organism evidence="8 9">
    <name type="scientific">Flavivirga aquimarina</name>
    <dbReference type="NCBI Taxonomy" id="2027862"/>
    <lineage>
        <taxon>Bacteria</taxon>
        <taxon>Pseudomonadati</taxon>
        <taxon>Bacteroidota</taxon>
        <taxon>Flavobacteriia</taxon>
        <taxon>Flavobacteriales</taxon>
        <taxon>Flavobacteriaceae</taxon>
        <taxon>Flavivirga</taxon>
    </lineage>
</organism>
<name>A0ABT8WA96_9FLAO</name>
<evidence type="ECO:0000313" key="9">
    <source>
        <dbReference type="Proteomes" id="UP001176883"/>
    </source>
</evidence>
<keyword evidence="4" id="KW-0413">Isomerase</keyword>
<proteinExistence type="predicted"/>